<feature type="coiled-coil region" evidence="1">
    <location>
        <begin position="53"/>
        <end position="80"/>
    </location>
</feature>
<organism evidence="3 4">
    <name type="scientific">Volucribacter psittacicida</name>
    <dbReference type="NCBI Taxonomy" id="203482"/>
    <lineage>
        <taxon>Bacteria</taxon>
        <taxon>Pseudomonadati</taxon>
        <taxon>Pseudomonadota</taxon>
        <taxon>Gammaproteobacteria</taxon>
        <taxon>Pasteurellales</taxon>
        <taxon>Pasteurellaceae</taxon>
        <taxon>Volucribacter</taxon>
    </lineage>
</organism>
<dbReference type="RefSeq" id="WP_132692246.1">
    <property type="nucleotide sequence ID" value="NZ_SMFT01000007.1"/>
</dbReference>
<evidence type="ECO:0008006" key="5">
    <source>
        <dbReference type="Google" id="ProtNLM"/>
    </source>
</evidence>
<accession>A0A4R1FJN0</accession>
<sequence length="181" mass="21409">MSMKQEVNLLPWRLYAHRQKCHQMLFTLLAIMLATGIYHQIISTKHKQNQLQYHQLQRQQQHIEQQLAKSQQQLHQLRQQANPQSFSVIPVQQLEQILSTIQQFPLSQGELTRLLLEHNAQQLTLILQGHTSHQEFNAIEQQLHQQLWLQHLELTDFITHPDQSVQFELSLQITHEETNGN</sequence>
<reference evidence="3 4" key="1">
    <citation type="submission" date="2019-03" db="EMBL/GenBank/DDBJ databases">
        <title>Genomic Encyclopedia of Type Strains, Phase IV (KMG-IV): sequencing the most valuable type-strain genomes for metagenomic binning, comparative biology and taxonomic classification.</title>
        <authorList>
            <person name="Goeker M."/>
        </authorList>
    </citation>
    <scope>NUCLEOTIDE SEQUENCE [LARGE SCALE GENOMIC DNA]</scope>
    <source>
        <strain evidence="3 4">DSM 15534</strain>
    </source>
</reference>
<evidence type="ECO:0000313" key="4">
    <source>
        <dbReference type="Proteomes" id="UP000294702"/>
    </source>
</evidence>
<evidence type="ECO:0000256" key="1">
    <source>
        <dbReference type="SAM" id="Coils"/>
    </source>
</evidence>
<feature type="transmembrane region" description="Helical" evidence="2">
    <location>
        <begin position="21"/>
        <end position="41"/>
    </location>
</feature>
<gene>
    <name evidence="3" type="ORF">EV694_2123</name>
</gene>
<evidence type="ECO:0000256" key="2">
    <source>
        <dbReference type="SAM" id="Phobius"/>
    </source>
</evidence>
<dbReference type="Proteomes" id="UP000294702">
    <property type="component" value="Unassembled WGS sequence"/>
</dbReference>
<dbReference type="EMBL" id="SMFT01000007">
    <property type="protein sequence ID" value="TCJ94693.1"/>
    <property type="molecule type" value="Genomic_DNA"/>
</dbReference>
<dbReference type="OrthoDB" id="5679138at2"/>
<comment type="caution">
    <text evidence="3">The sequence shown here is derived from an EMBL/GenBank/DDBJ whole genome shotgun (WGS) entry which is preliminary data.</text>
</comment>
<keyword evidence="2" id="KW-1133">Transmembrane helix</keyword>
<proteinExistence type="predicted"/>
<keyword evidence="2" id="KW-0812">Transmembrane</keyword>
<keyword evidence="2" id="KW-0472">Membrane</keyword>
<dbReference type="AlphaFoldDB" id="A0A4R1FJN0"/>
<protein>
    <recommendedName>
        <fullName evidence="5">Tfp pilus assembly protein PilN</fullName>
    </recommendedName>
</protein>
<keyword evidence="1" id="KW-0175">Coiled coil</keyword>
<name>A0A4R1FJN0_9PAST</name>
<keyword evidence="4" id="KW-1185">Reference proteome</keyword>
<evidence type="ECO:0000313" key="3">
    <source>
        <dbReference type="EMBL" id="TCJ94693.1"/>
    </source>
</evidence>